<dbReference type="KEGG" id="amus:LMH87_001539"/>
<keyword evidence="3" id="KW-1185">Reference proteome</keyword>
<dbReference type="Proteomes" id="UP001144673">
    <property type="component" value="Chromosome 3"/>
</dbReference>
<proteinExistence type="predicted"/>
<keyword evidence="1" id="KW-0812">Transmembrane</keyword>
<dbReference type="EMBL" id="JAJHUN010000010">
    <property type="protein sequence ID" value="KAJ4146986.1"/>
    <property type="molecule type" value="Genomic_DNA"/>
</dbReference>
<accession>A0A9W8Q7S6</accession>
<protein>
    <submittedName>
        <fullName evidence="2">Uncharacterized protein</fullName>
    </submittedName>
</protein>
<dbReference type="GeneID" id="80888698"/>
<dbReference type="AlphaFoldDB" id="A0A9W8Q7S6"/>
<comment type="caution">
    <text evidence="2">The sequence shown here is derived from an EMBL/GenBank/DDBJ whole genome shotgun (WGS) entry which is preliminary data.</text>
</comment>
<keyword evidence="1" id="KW-0472">Membrane</keyword>
<evidence type="ECO:0000313" key="2">
    <source>
        <dbReference type="EMBL" id="KAJ4146986.1"/>
    </source>
</evidence>
<sequence length="140" mass="15447">MALVRASIFFQVSPDGPASRYQQPQNTPEFAGCDETLSPWAIACRHGRFDFTFLFEHFFLAAVAPAIFLLLQQFAVCNFLVGRRSEGQYSSILQIGYLIAFSSGASCDSHRIGELSRPFAFPIRATSITVADSLTVMIQA</sequence>
<feature type="transmembrane region" description="Helical" evidence="1">
    <location>
        <begin position="58"/>
        <end position="81"/>
    </location>
</feature>
<name>A0A9W8Q7S6_AKAMU</name>
<reference evidence="2" key="1">
    <citation type="journal article" date="2023" name="Access Microbiol">
        <title>De-novo genome assembly for Akanthomyces muscarius, a biocontrol agent of insect agricultural pests.</title>
        <authorList>
            <person name="Erdos Z."/>
            <person name="Studholme D.J."/>
            <person name="Raymond B."/>
            <person name="Sharma M."/>
        </authorList>
    </citation>
    <scope>NUCLEOTIDE SEQUENCE</scope>
    <source>
        <strain evidence="2">Ve6</strain>
    </source>
</reference>
<evidence type="ECO:0000256" key="1">
    <source>
        <dbReference type="SAM" id="Phobius"/>
    </source>
</evidence>
<organism evidence="2 3">
    <name type="scientific">Akanthomyces muscarius</name>
    <name type="common">Entomopathogenic fungus</name>
    <name type="synonym">Lecanicillium muscarium</name>
    <dbReference type="NCBI Taxonomy" id="2231603"/>
    <lineage>
        <taxon>Eukaryota</taxon>
        <taxon>Fungi</taxon>
        <taxon>Dikarya</taxon>
        <taxon>Ascomycota</taxon>
        <taxon>Pezizomycotina</taxon>
        <taxon>Sordariomycetes</taxon>
        <taxon>Hypocreomycetidae</taxon>
        <taxon>Hypocreales</taxon>
        <taxon>Cordycipitaceae</taxon>
        <taxon>Akanthomyces</taxon>
    </lineage>
</organism>
<evidence type="ECO:0000313" key="3">
    <source>
        <dbReference type="Proteomes" id="UP001144673"/>
    </source>
</evidence>
<keyword evidence="1" id="KW-1133">Transmembrane helix</keyword>
<gene>
    <name evidence="2" type="ORF">LMH87_001539</name>
</gene>
<dbReference type="RefSeq" id="XP_056049927.1">
    <property type="nucleotide sequence ID" value="XM_056192829.1"/>
</dbReference>